<dbReference type="Pfam" id="PF07679">
    <property type="entry name" value="I-set"/>
    <property type="match status" value="1"/>
</dbReference>
<proteinExistence type="predicted"/>
<evidence type="ECO:0000313" key="6">
    <source>
        <dbReference type="WBParaSite" id="SVE_0241400.1"/>
    </source>
</evidence>
<dbReference type="PROSITE" id="PS50835">
    <property type="entry name" value="IG_LIKE"/>
    <property type="match status" value="1"/>
</dbReference>
<accession>A0A0K0F0U7</accession>
<dbReference type="SUPFAM" id="SSF48726">
    <property type="entry name" value="Immunoglobulin"/>
    <property type="match status" value="1"/>
</dbReference>
<reference evidence="6" key="2">
    <citation type="submission" date="2015-08" db="UniProtKB">
        <authorList>
            <consortium name="WormBaseParasite"/>
        </authorList>
    </citation>
    <scope>IDENTIFICATION</scope>
</reference>
<evidence type="ECO:0000256" key="1">
    <source>
        <dbReference type="ARBA" id="ARBA00022737"/>
    </source>
</evidence>
<dbReference type="InterPro" id="IPR036179">
    <property type="entry name" value="Ig-like_dom_sf"/>
</dbReference>
<keyword evidence="2" id="KW-1015">Disulfide bond</keyword>
<dbReference type="FunFam" id="2.60.40.10:FF:000032">
    <property type="entry name" value="palladin isoform X1"/>
    <property type="match status" value="1"/>
</dbReference>
<sequence length="174" mass="20299">MLCYGLFSIKFHYFLDIFYFLVNRSMNNNFQRHSSQSNYSLNVDTYTGGYYTQPQRSPLTKPVDQLAYEIPSNKYARNPWSYAPEFLKVFSDLRVHEGGKAVFDCILIGTPRPKVCWLFNDEKLTFKDVIIEDTADLCRITIPYVRPYHYGTYTVLCENEVGRAVTSGELLSFY</sequence>
<dbReference type="AlphaFoldDB" id="A0A0K0F0U7"/>
<evidence type="ECO:0000256" key="3">
    <source>
        <dbReference type="ARBA" id="ARBA00023319"/>
    </source>
</evidence>
<dbReference type="InterPro" id="IPR013098">
    <property type="entry name" value="Ig_I-set"/>
</dbReference>
<feature type="domain" description="Ig-like" evidence="4">
    <location>
        <begin position="84"/>
        <end position="166"/>
    </location>
</feature>
<evidence type="ECO:0000313" key="5">
    <source>
        <dbReference type="Proteomes" id="UP000035680"/>
    </source>
</evidence>
<keyword evidence="1" id="KW-0677">Repeat</keyword>
<protein>
    <submittedName>
        <fullName evidence="6">Ig-like domain-containing protein</fullName>
    </submittedName>
</protein>
<keyword evidence="5" id="KW-1185">Reference proteome</keyword>
<dbReference type="InterPro" id="IPR007110">
    <property type="entry name" value="Ig-like_dom"/>
</dbReference>
<dbReference type="InterPro" id="IPR013783">
    <property type="entry name" value="Ig-like_fold"/>
</dbReference>
<evidence type="ECO:0000256" key="2">
    <source>
        <dbReference type="ARBA" id="ARBA00023157"/>
    </source>
</evidence>
<dbReference type="PANTHER" id="PTHR47633">
    <property type="entry name" value="IMMUNOGLOBULIN"/>
    <property type="match status" value="1"/>
</dbReference>
<evidence type="ECO:0000259" key="4">
    <source>
        <dbReference type="PROSITE" id="PS50835"/>
    </source>
</evidence>
<organism evidence="5 6">
    <name type="scientific">Strongyloides venezuelensis</name>
    <name type="common">Threadworm</name>
    <dbReference type="NCBI Taxonomy" id="75913"/>
    <lineage>
        <taxon>Eukaryota</taxon>
        <taxon>Metazoa</taxon>
        <taxon>Ecdysozoa</taxon>
        <taxon>Nematoda</taxon>
        <taxon>Chromadorea</taxon>
        <taxon>Rhabditida</taxon>
        <taxon>Tylenchina</taxon>
        <taxon>Panagrolaimomorpha</taxon>
        <taxon>Strongyloidoidea</taxon>
        <taxon>Strongyloididae</taxon>
        <taxon>Strongyloides</taxon>
    </lineage>
</organism>
<keyword evidence="3" id="KW-0393">Immunoglobulin domain</keyword>
<dbReference type="WBParaSite" id="SVE_0241400.1">
    <property type="protein sequence ID" value="SVE_0241400.1"/>
    <property type="gene ID" value="SVE_0241400"/>
</dbReference>
<dbReference type="Proteomes" id="UP000035680">
    <property type="component" value="Unassembled WGS sequence"/>
</dbReference>
<dbReference type="Gene3D" id="2.60.40.10">
    <property type="entry name" value="Immunoglobulins"/>
    <property type="match status" value="1"/>
</dbReference>
<reference evidence="5" key="1">
    <citation type="submission" date="2014-07" db="EMBL/GenBank/DDBJ databases">
        <authorList>
            <person name="Martin A.A"/>
            <person name="De Silva N."/>
        </authorList>
    </citation>
    <scope>NUCLEOTIDE SEQUENCE</scope>
</reference>
<name>A0A0K0F0U7_STRVS</name>